<dbReference type="SMART" id="SM00324">
    <property type="entry name" value="RhoGAP"/>
    <property type="match status" value="1"/>
</dbReference>
<feature type="compositionally biased region" description="Polar residues" evidence="8">
    <location>
        <begin position="1033"/>
        <end position="1060"/>
    </location>
</feature>
<feature type="compositionally biased region" description="Gly residues" evidence="8">
    <location>
        <begin position="385"/>
        <end position="402"/>
    </location>
</feature>
<dbReference type="Pfam" id="PF00784">
    <property type="entry name" value="MyTH4"/>
    <property type="match status" value="1"/>
</dbReference>
<keyword evidence="6" id="KW-0539">Nucleus</keyword>
<feature type="compositionally biased region" description="Low complexity" evidence="8">
    <location>
        <begin position="818"/>
        <end position="851"/>
    </location>
</feature>
<protein>
    <recommendedName>
        <fullName evidence="7">Rho GTPase-activating protein 39</fullName>
    </recommendedName>
</protein>
<feature type="compositionally biased region" description="Low complexity" evidence="8">
    <location>
        <begin position="427"/>
        <end position="441"/>
    </location>
</feature>
<evidence type="ECO:0000256" key="6">
    <source>
        <dbReference type="ARBA" id="ARBA00023242"/>
    </source>
</evidence>
<dbReference type="EMBL" id="JAWZYT010002124">
    <property type="protein sequence ID" value="KAK4306478.1"/>
    <property type="molecule type" value="Genomic_DNA"/>
</dbReference>
<evidence type="ECO:0000313" key="13">
    <source>
        <dbReference type="Proteomes" id="UP001292094"/>
    </source>
</evidence>
<evidence type="ECO:0000313" key="12">
    <source>
        <dbReference type="EMBL" id="KAK4306478.1"/>
    </source>
</evidence>
<evidence type="ECO:0000256" key="1">
    <source>
        <dbReference type="ARBA" id="ARBA00004123"/>
    </source>
</evidence>
<dbReference type="InterPro" id="IPR001202">
    <property type="entry name" value="WW_dom"/>
</dbReference>
<feature type="compositionally biased region" description="Basic and acidic residues" evidence="8">
    <location>
        <begin position="77"/>
        <end position="86"/>
    </location>
</feature>
<evidence type="ECO:0000256" key="3">
    <source>
        <dbReference type="ARBA" id="ARBA00022553"/>
    </source>
</evidence>
<keyword evidence="4" id="KW-0677">Repeat</keyword>
<dbReference type="FunFam" id="1.25.40.530:FF:000007">
    <property type="entry name" value="Rho GTPase-activating protein 39"/>
    <property type="match status" value="1"/>
</dbReference>
<dbReference type="Proteomes" id="UP001292094">
    <property type="component" value="Unassembled WGS sequence"/>
</dbReference>
<feature type="region of interest" description="Disordered" evidence="8">
    <location>
        <begin position="205"/>
        <end position="239"/>
    </location>
</feature>
<gene>
    <name evidence="12" type="ORF">Pmani_021704</name>
</gene>
<evidence type="ECO:0000259" key="11">
    <source>
        <dbReference type="PROSITE" id="PS51016"/>
    </source>
</evidence>
<evidence type="ECO:0000256" key="2">
    <source>
        <dbReference type="ARBA" id="ARBA00022468"/>
    </source>
</evidence>
<feature type="compositionally biased region" description="Low complexity" evidence="8">
    <location>
        <begin position="265"/>
        <end position="274"/>
    </location>
</feature>
<dbReference type="Gene3D" id="1.25.40.530">
    <property type="entry name" value="MyTH4 domain"/>
    <property type="match status" value="1"/>
</dbReference>
<feature type="region of interest" description="Disordered" evidence="8">
    <location>
        <begin position="965"/>
        <end position="996"/>
    </location>
</feature>
<feature type="compositionally biased region" description="Basic and acidic residues" evidence="8">
    <location>
        <begin position="464"/>
        <end position="483"/>
    </location>
</feature>
<dbReference type="Gene3D" id="2.20.70.10">
    <property type="match status" value="1"/>
</dbReference>
<dbReference type="InterPro" id="IPR008936">
    <property type="entry name" value="Rho_GTPase_activation_prot"/>
</dbReference>
<dbReference type="InterPro" id="IPR036020">
    <property type="entry name" value="WW_dom_sf"/>
</dbReference>
<dbReference type="PANTHER" id="PTHR45876">
    <property type="entry name" value="FI04035P"/>
    <property type="match status" value="1"/>
</dbReference>
<name>A0AAE1PDL5_9EUCA</name>
<feature type="compositionally biased region" description="Polar residues" evidence="8">
    <location>
        <begin position="417"/>
        <end position="426"/>
    </location>
</feature>
<dbReference type="FunFam" id="2.20.70.10:FF:000022">
    <property type="entry name" value="Rho GTPase activating protein 39"/>
    <property type="match status" value="1"/>
</dbReference>
<evidence type="ECO:0000259" key="9">
    <source>
        <dbReference type="PROSITE" id="PS50020"/>
    </source>
</evidence>
<dbReference type="GO" id="GO:0005634">
    <property type="term" value="C:nucleus"/>
    <property type="evidence" value="ECO:0007669"/>
    <property type="project" value="UniProtKB-SubCell"/>
</dbReference>
<feature type="compositionally biased region" description="Low complexity" evidence="8">
    <location>
        <begin position="731"/>
        <end position="743"/>
    </location>
</feature>
<dbReference type="PROSITE" id="PS50020">
    <property type="entry name" value="WW_DOMAIN_2"/>
    <property type="match status" value="1"/>
</dbReference>
<feature type="compositionally biased region" description="Low complexity" evidence="8">
    <location>
        <begin position="101"/>
        <end position="148"/>
    </location>
</feature>
<feature type="compositionally biased region" description="Basic and acidic residues" evidence="8">
    <location>
        <begin position="1090"/>
        <end position="1100"/>
    </location>
</feature>
<evidence type="ECO:0000256" key="4">
    <source>
        <dbReference type="ARBA" id="ARBA00022737"/>
    </source>
</evidence>
<dbReference type="GO" id="GO:0005737">
    <property type="term" value="C:cytoplasm"/>
    <property type="evidence" value="ECO:0007669"/>
    <property type="project" value="TreeGrafter"/>
</dbReference>
<feature type="compositionally biased region" description="Low complexity" evidence="8">
    <location>
        <begin position="874"/>
        <end position="894"/>
    </location>
</feature>
<feature type="region of interest" description="Disordered" evidence="8">
    <location>
        <begin position="71"/>
        <end position="184"/>
    </location>
</feature>
<feature type="compositionally biased region" description="Low complexity" evidence="8">
    <location>
        <begin position="486"/>
        <end position="495"/>
    </location>
</feature>
<feature type="compositionally biased region" description="Basic and acidic residues" evidence="8">
    <location>
        <begin position="548"/>
        <end position="563"/>
    </location>
</feature>
<proteinExistence type="predicted"/>
<feature type="compositionally biased region" description="Polar residues" evidence="8">
    <location>
        <begin position="323"/>
        <end position="335"/>
    </location>
</feature>
<dbReference type="FunFam" id="1.10.555.10:FF:000011">
    <property type="entry name" value="Rho GTPase-activating protein 39"/>
    <property type="match status" value="1"/>
</dbReference>
<dbReference type="PROSITE" id="PS51016">
    <property type="entry name" value="MYTH4"/>
    <property type="match status" value="1"/>
</dbReference>
<dbReference type="InterPro" id="IPR000857">
    <property type="entry name" value="MyTH4_dom"/>
</dbReference>
<keyword evidence="2" id="KW-0343">GTPase activation</keyword>
<feature type="domain" description="WW" evidence="9">
    <location>
        <begin position="28"/>
        <end position="55"/>
    </location>
</feature>
<dbReference type="SMART" id="SM00139">
    <property type="entry name" value="MyTH4"/>
    <property type="match status" value="1"/>
</dbReference>
<sequence>MWWWWWVTGSPPPPPKARRKKFDDNQWWELFDANTSRFYYYNATSQKTVWHRPQNCDIIPLAKLQQIKQNTEVAEDQEGRGGRIVRESIGTQTPVKPTPLSPLALPHHPPSSSHSSSSHSSSASSCSSSSARHTGNRNNNNNTHNNNNSSSLQKVASRNKIPVPSLSTGGGSLSSSPLAVPGSATRLGSGRGVIPGSVPEFGCLQRSHSSLGSRQRGVRGSLPGLGSGTRGSGSIGWGSVSDRAGVQRVGSAQWATGNSGARVQRAGSAQWASRGSGGGGGLQRVGSTQWASGRQQRWSGGPAVPHSPASGAALSLQKKEAAVSSSVSRGVTTQTSPHPSPRPLRRPSAPHRTTEGAGGGLGGGGCHHHHRQHHSPACSHHNGDASGGGGGGGGSSGGGGGSRRVRRSSQSSQGSSLSYTRPYTQESGRSSDSSVSQSRTSLEGSGYRLLESPRGVGPGGSGRGDGRRGSSRGSDRHSKEREVALSPDSVSSQSSPTHPQVAPTTPLAHRRARPDAPARHKGGFQDTPHLQVAKQRSFDGSSSSNYPRRSETTTDRDRGREVALCRSYSFMARPRHHHHHDDDAMHERFLPPAAVAAAGMRSVESTPQPRRRQKGLEAPEPLSGHGPLGQRQRSDSSGLESLATPMMHRKQRSLETGQPRMKIEVRGSPSAHTRLAASDSSPSPPSPRHQFPPLDWPRGPDSGTSTLTDQDARGHCGRGSADSSPHSQVDSGLLSGTTGSRGSIDSTPRRLVTDQDASADASGRPASLKSGSDGGGGGRRCSHRRHHHCSRHRTTNATTTTTTPAATTVTTDSDRSDTLQSSSSSQHLVHNNTHNHNSSSGSSSTTAKHTSPSNAKHISPSNTKHNPANSKQASPNTTKQTSPSTTKQPSPSNTKQLNNASNMKQMVNPITGNRQEKNNSQHQDLTHLYSNLDYVYEQPVYQYIMEQAKLFTNYRKGDALYEDGDSLHSDDSASHHHHDSDEFADDEGMSNADSSSQEYLADVDYLADDELYHNFYVAPAWKGKTKDEEDATDSNASRLTSTTGISAPTTQTPRATVTPPNTLPLDTEHPSLRRKKDSANHQPLYSPILEKAESGRDGMGGREGQLGNRPLSISIPNMMDSTLTANPITGSLHRPPQGMSGLSLMKKPPSESDFDRYNSTNVGGGGGGGGGGEGHNLMEKYAQENLNIHTRGLLRKKVPVMDMISWTKDPIRKPMLATLDKSLKASACDMFRLVQIYMSDRKPKPGMTLNSVGLDVVTTCYNTDGLRDELFVQICRQTTDNHKRDSLRRGWELLAICLAFFPPSDKFGPYLMGYITRHSDPAYCSMFPDVAKWPIHIQVAHYAGVCMKRLERTTVNAKRQRLRKPTLEEIDLARLHIFRASMFGGTIEEVMALQVDRYPHRRLPWVQTTLSEEVLRLQGTNTEGIFRVPADFDEVHQLKQVVDQWGVGECGDAHVAAALLKLWYRELYEPLIPDSLYQAAINAHDDPHQAIALVNKLPDINRLVLSYLIRFLQYFAQPEIVTATKMDASNLAMVMAPNCLRCTSDDPRIIYENTRKEMAFLRTLIQNLDTTFMEGVV</sequence>
<accession>A0AAE1PDL5</accession>
<feature type="region of interest" description="Disordered" evidence="8">
    <location>
        <begin position="251"/>
        <end position="901"/>
    </location>
</feature>
<feature type="compositionally biased region" description="Gly residues" evidence="8">
    <location>
        <begin position="223"/>
        <end position="236"/>
    </location>
</feature>
<comment type="subcellular location">
    <subcellularLocation>
        <location evidence="1">Nucleus</location>
    </subcellularLocation>
</comment>
<feature type="compositionally biased region" description="Basic and acidic residues" evidence="8">
    <location>
        <begin position="580"/>
        <end position="589"/>
    </location>
</feature>
<feature type="compositionally biased region" description="Polar residues" evidence="8">
    <location>
        <begin position="721"/>
        <end position="730"/>
    </location>
</feature>
<feature type="compositionally biased region" description="Basic residues" evidence="8">
    <location>
        <begin position="780"/>
        <end position="794"/>
    </location>
</feature>
<organism evidence="12 13">
    <name type="scientific">Petrolisthes manimaculis</name>
    <dbReference type="NCBI Taxonomy" id="1843537"/>
    <lineage>
        <taxon>Eukaryota</taxon>
        <taxon>Metazoa</taxon>
        <taxon>Ecdysozoa</taxon>
        <taxon>Arthropoda</taxon>
        <taxon>Crustacea</taxon>
        <taxon>Multicrustacea</taxon>
        <taxon>Malacostraca</taxon>
        <taxon>Eumalacostraca</taxon>
        <taxon>Eucarida</taxon>
        <taxon>Decapoda</taxon>
        <taxon>Pleocyemata</taxon>
        <taxon>Anomura</taxon>
        <taxon>Galatheoidea</taxon>
        <taxon>Porcellanidae</taxon>
        <taxon>Petrolisthes</taxon>
    </lineage>
</organism>
<feature type="compositionally biased region" description="Low complexity" evidence="8">
    <location>
        <begin position="162"/>
        <end position="184"/>
    </location>
</feature>
<feature type="compositionally biased region" description="Polar residues" evidence="8">
    <location>
        <begin position="852"/>
        <end position="873"/>
    </location>
</feature>
<feature type="region of interest" description="Disordered" evidence="8">
    <location>
        <begin position="1023"/>
        <end position="1106"/>
    </location>
</feature>
<dbReference type="Pfam" id="PF00620">
    <property type="entry name" value="RhoGAP"/>
    <property type="match status" value="1"/>
</dbReference>
<reference evidence="12" key="1">
    <citation type="submission" date="2023-11" db="EMBL/GenBank/DDBJ databases">
        <title>Genome assemblies of two species of porcelain crab, Petrolisthes cinctipes and Petrolisthes manimaculis (Anomura: Porcellanidae).</title>
        <authorList>
            <person name="Angst P."/>
        </authorList>
    </citation>
    <scope>NUCLEOTIDE SEQUENCE</scope>
    <source>
        <strain evidence="12">PB745_02</strain>
        <tissue evidence="12">Gill</tissue>
    </source>
</reference>
<evidence type="ECO:0000256" key="8">
    <source>
        <dbReference type="SAM" id="MobiDB-lite"/>
    </source>
</evidence>
<evidence type="ECO:0000256" key="5">
    <source>
        <dbReference type="ARBA" id="ARBA00022990"/>
    </source>
</evidence>
<dbReference type="InterPro" id="IPR000198">
    <property type="entry name" value="RhoGAP_dom"/>
</dbReference>
<dbReference type="InterPro" id="IPR038185">
    <property type="entry name" value="MyTH4_dom_sf"/>
</dbReference>
<feature type="compositionally biased region" description="Gly residues" evidence="8">
    <location>
        <begin position="356"/>
        <end position="365"/>
    </location>
</feature>
<dbReference type="SUPFAM" id="SSF48350">
    <property type="entry name" value="GTPase activation domain, GAP"/>
    <property type="match status" value="1"/>
</dbReference>
<evidence type="ECO:0000256" key="7">
    <source>
        <dbReference type="ARBA" id="ARBA00070269"/>
    </source>
</evidence>
<feature type="region of interest" description="Disordered" evidence="8">
    <location>
        <begin position="1133"/>
        <end position="1176"/>
    </location>
</feature>
<keyword evidence="3" id="KW-0597">Phosphoprotein</keyword>
<feature type="compositionally biased region" description="Basic and acidic residues" evidence="8">
    <location>
        <begin position="965"/>
        <end position="981"/>
    </location>
</feature>
<dbReference type="SUPFAM" id="SSF51045">
    <property type="entry name" value="WW domain"/>
    <property type="match status" value="1"/>
</dbReference>
<feature type="compositionally biased region" description="Polar residues" evidence="8">
    <location>
        <begin position="538"/>
        <end position="547"/>
    </location>
</feature>
<dbReference type="PANTHER" id="PTHR45876:SF8">
    <property type="entry name" value="FI04035P"/>
    <property type="match status" value="1"/>
</dbReference>
<keyword evidence="5" id="KW-0007">Acetylation</keyword>
<evidence type="ECO:0000259" key="10">
    <source>
        <dbReference type="PROSITE" id="PS50238"/>
    </source>
</evidence>
<comment type="caution">
    <text evidence="12">The sequence shown here is derived from an EMBL/GenBank/DDBJ whole genome shotgun (WGS) entry which is preliminary data.</text>
</comment>
<feature type="domain" description="MyTH4" evidence="11">
    <location>
        <begin position="1206"/>
        <end position="1374"/>
    </location>
</feature>
<feature type="compositionally biased region" description="Gly residues" evidence="8">
    <location>
        <begin position="1162"/>
        <end position="1174"/>
    </location>
</feature>
<dbReference type="GO" id="GO:0007165">
    <property type="term" value="P:signal transduction"/>
    <property type="evidence" value="ECO:0007669"/>
    <property type="project" value="InterPro"/>
</dbReference>
<dbReference type="PROSITE" id="PS50238">
    <property type="entry name" value="RHOGAP"/>
    <property type="match status" value="1"/>
</dbReference>
<feature type="compositionally biased region" description="Low complexity" evidence="8">
    <location>
        <begin position="795"/>
        <end position="811"/>
    </location>
</feature>
<feature type="domain" description="Rho-GAP" evidence="10">
    <location>
        <begin position="1385"/>
        <end position="1572"/>
    </location>
</feature>
<keyword evidence="13" id="KW-1185">Reference proteome</keyword>
<dbReference type="GO" id="GO:0005856">
    <property type="term" value="C:cytoskeleton"/>
    <property type="evidence" value="ECO:0007669"/>
    <property type="project" value="InterPro"/>
</dbReference>
<dbReference type="Gene3D" id="1.10.555.10">
    <property type="entry name" value="Rho GTPase activation protein"/>
    <property type="match status" value="1"/>
</dbReference>
<dbReference type="GO" id="GO:0005096">
    <property type="term" value="F:GTPase activator activity"/>
    <property type="evidence" value="ECO:0007669"/>
    <property type="project" value="UniProtKB-KW"/>
</dbReference>